<dbReference type="EMBL" id="CP001940">
    <property type="protein sequence ID" value="ADH85564.1"/>
    <property type="molecule type" value="Genomic_DNA"/>
</dbReference>
<dbReference type="InterPro" id="IPR010084">
    <property type="entry name" value="FabZ"/>
</dbReference>
<keyword evidence="6 8" id="KW-0456">Lyase</keyword>
<comment type="similarity">
    <text evidence="8">Belongs to the thioester dehydratase family. FabZ subfamily.</text>
</comment>
<gene>
    <name evidence="8" type="primary">fabZ</name>
    <name evidence="9" type="ordered locus">DaAHT2_0860</name>
</gene>
<dbReference type="HAMAP" id="MF_00406">
    <property type="entry name" value="FabZ"/>
    <property type="match status" value="1"/>
</dbReference>
<dbReference type="InParanoid" id="D6Z1Y9"/>
<proteinExistence type="inferred from homology"/>
<name>D6Z1Y9_DESAT</name>
<organism evidence="9 10">
    <name type="scientific">Desulfurivibrio alkaliphilus (strain DSM 19089 / UNIQEM U267 / AHT2)</name>
    <dbReference type="NCBI Taxonomy" id="589865"/>
    <lineage>
        <taxon>Bacteria</taxon>
        <taxon>Pseudomonadati</taxon>
        <taxon>Thermodesulfobacteriota</taxon>
        <taxon>Desulfobulbia</taxon>
        <taxon>Desulfobulbales</taxon>
        <taxon>Desulfobulbaceae</taxon>
        <taxon>Desulfurivibrio</taxon>
    </lineage>
</organism>
<evidence type="ECO:0000256" key="6">
    <source>
        <dbReference type="ARBA" id="ARBA00023239"/>
    </source>
</evidence>
<dbReference type="InterPro" id="IPR029069">
    <property type="entry name" value="HotDog_dom_sf"/>
</dbReference>
<evidence type="ECO:0000313" key="9">
    <source>
        <dbReference type="EMBL" id="ADH85564.1"/>
    </source>
</evidence>
<evidence type="ECO:0000256" key="2">
    <source>
        <dbReference type="ARBA" id="ARBA00022490"/>
    </source>
</evidence>
<keyword evidence="4 8" id="KW-0441">Lipid A biosynthesis</keyword>
<dbReference type="FunCoup" id="D6Z1Y9">
    <property type="interactions" value="405"/>
</dbReference>
<dbReference type="PANTHER" id="PTHR30272:SF1">
    <property type="entry name" value="3-HYDROXYACYL-[ACYL-CARRIER-PROTEIN] DEHYDRATASE"/>
    <property type="match status" value="1"/>
</dbReference>
<keyword evidence="5 8" id="KW-0443">Lipid metabolism</keyword>
<dbReference type="eggNOG" id="COG0764">
    <property type="taxonomic scope" value="Bacteria"/>
</dbReference>
<keyword evidence="3 8" id="KW-0444">Lipid biosynthesis</keyword>
<dbReference type="Gene3D" id="3.10.129.10">
    <property type="entry name" value="Hotdog Thioesterase"/>
    <property type="match status" value="1"/>
</dbReference>
<evidence type="ECO:0000256" key="7">
    <source>
        <dbReference type="ARBA" id="ARBA00025049"/>
    </source>
</evidence>
<accession>D6Z1Y9</accession>
<dbReference type="KEGG" id="dak:DaAHT2_0860"/>
<evidence type="ECO:0000256" key="3">
    <source>
        <dbReference type="ARBA" id="ARBA00022516"/>
    </source>
</evidence>
<dbReference type="GO" id="GO:0006633">
    <property type="term" value="P:fatty acid biosynthetic process"/>
    <property type="evidence" value="ECO:0007669"/>
    <property type="project" value="UniProtKB-UniRule"/>
</dbReference>
<dbReference type="GO" id="GO:0016020">
    <property type="term" value="C:membrane"/>
    <property type="evidence" value="ECO:0007669"/>
    <property type="project" value="GOC"/>
</dbReference>
<dbReference type="InterPro" id="IPR013114">
    <property type="entry name" value="FabA_FabZ"/>
</dbReference>
<dbReference type="STRING" id="589865.DaAHT2_0860"/>
<protein>
    <recommendedName>
        <fullName evidence="8">3-hydroxyacyl-[acyl-carrier-protein] dehydratase FabZ</fullName>
        <ecNumber evidence="8">4.2.1.59</ecNumber>
    </recommendedName>
    <alternativeName>
        <fullName evidence="8">(3R)-hydroxymyristoyl-[acyl-carrier-protein] dehydratase</fullName>
        <shortName evidence="8">(3R)-hydroxymyristoyl-ACP dehydrase</shortName>
    </alternativeName>
    <alternativeName>
        <fullName evidence="8">Beta-hydroxyacyl-ACP dehydratase</fullName>
    </alternativeName>
</protein>
<feature type="active site" evidence="8">
    <location>
        <position position="55"/>
    </location>
</feature>
<dbReference type="FunFam" id="3.10.129.10:FF:000001">
    <property type="entry name" value="3-hydroxyacyl-[acyl-carrier-protein] dehydratase FabZ"/>
    <property type="match status" value="1"/>
</dbReference>
<evidence type="ECO:0000256" key="5">
    <source>
        <dbReference type="ARBA" id="ARBA00023098"/>
    </source>
</evidence>
<dbReference type="PANTHER" id="PTHR30272">
    <property type="entry name" value="3-HYDROXYACYL-[ACYL-CARRIER-PROTEIN] DEHYDRATASE"/>
    <property type="match status" value="1"/>
</dbReference>
<dbReference type="HOGENOM" id="CLU_078912_1_0_7"/>
<reference evidence="10" key="1">
    <citation type="submission" date="2010-02" db="EMBL/GenBank/DDBJ databases">
        <title>Complete sequence of Desulfurivibrio alkaliphilus AHT2.</title>
        <authorList>
            <consortium name="US DOE Joint Genome Institute"/>
            <person name="Pitluck S."/>
            <person name="Chertkov O."/>
            <person name="Detter J.C."/>
            <person name="Han C."/>
            <person name="Tapia R."/>
            <person name="Larimer F."/>
            <person name="Land M."/>
            <person name="Hauser L."/>
            <person name="Kyrpides N."/>
            <person name="Mikhailova N."/>
            <person name="Sorokin D.Y."/>
            <person name="Muyzer G."/>
            <person name="Woyke T."/>
        </authorList>
    </citation>
    <scope>NUCLEOTIDE SEQUENCE [LARGE SCALE GENOMIC DNA]</scope>
    <source>
        <strain evidence="10">DSM 19089 / UNIQEM U267 / AHT2</strain>
    </source>
</reference>
<dbReference type="GO" id="GO:0019171">
    <property type="term" value="F:(3R)-hydroxyacyl-[acyl-carrier-protein] dehydratase activity"/>
    <property type="evidence" value="ECO:0007669"/>
    <property type="project" value="UniProtKB-EC"/>
</dbReference>
<dbReference type="AlphaFoldDB" id="D6Z1Y9"/>
<dbReference type="GO" id="GO:0005737">
    <property type="term" value="C:cytoplasm"/>
    <property type="evidence" value="ECO:0007669"/>
    <property type="project" value="UniProtKB-SubCell"/>
</dbReference>
<comment type="catalytic activity">
    <reaction evidence="8">
        <text>a (3R)-hydroxyacyl-[ACP] = a (2E)-enoyl-[ACP] + H2O</text>
        <dbReference type="Rhea" id="RHEA:13097"/>
        <dbReference type="Rhea" id="RHEA-COMP:9925"/>
        <dbReference type="Rhea" id="RHEA-COMP:9945"/>
        <dbReference type="ChEBI" id="CHEBI:15377"/>
        <dbReference type="ChEBI" id="CHEBI:78784"/>
        <dbReference type="ChEBI" id="CHEBI:78827"/>
        <dbReference type="EC" id="4.2.1.59"/>
    </reaction>
</comment>
<dbReference type="CDD" id="cd01288">
    <property type="entry name" value="FabZ"/>
    <property type="match status" value="1"/>
</dbReference>
<evidence type="ECO:0000256" key="4">
    <source>
        <dbReference type="ARBA" id="ARBA00022556"/>
    </source>
</evidence>
<dbReference type="RefSeq" id="WP_013163094.1">
    <property type="nucleotide sequence ID" value="NC_014216.1"/>
</dbReference>
<sequence length="149" mass="16823">MSEQDWQSLDIKQILELLPHRYPFIMVDRILSVEPGVSIRGLKNVSINENFFQGHFPGEPVMPGVLMLEGMAQVGAILAYLTDREQTADKLVYFAGLDAVKFRRKVTPGDQLIYDLTVKKQKSRFWVMEGRAYVAEALAAEAQLMATFG</sequence>
<dbReference type="Pfam" id="PF07977">
    <property type="entry name" value="FabA"/>
    <property type="match status" value="1"/>
</dbReference>
<keyword evidence="10" id="KW-1185">Reference proteome</keyword>
<evidence type="ECO:0000313" key="10">
    <source>
        <dbReference type="Proteomes" id="UP000001508"/>
    </source>
</evidence>
<dbReference type="NCBIfam" id="NF000582">
    <property type="entry name" value="PRK00006.1"/>
    <property type="match status" value="1"/>
</dbReference>
<dbReference type="GO" id="GO:0009245">
    <property type="term" value="P:lipid A biosynthetic process"/>
    <property type="evidence" value="ECO:0007669"/>
    <property type="project" value="UniProtKB-UniRule"/>
</dbReference>
<dbReference type="EC" id="4.2.1.59" evidence="8"/>
<dbReference type="OrthoDB" id="9772788at2"/>
<dbReference type="Proteomes" id="UP000001508">
    <property type="component" value="Chromosome"/>
</dbReference>
<comment type="subcellular location">
    <subcellularLocation>
        <location evidence="1 8">Cytoplasm</location>
    </subcellularLocation>
</comment>
<keyword evidence="2 8" id="KW-0963">Cytoplasm</keyword>
<comment type="function">
    <text evidence="7 8">Involved in unsaturated fatty acids biosynthesis. Catalyzes the dehydration of short chain beta-hydroxyacyl-ACPs and long chain saturated and unsaturated beta-hydroxyacyl-ACPs.</text>
</comment>
<dbReference type="NCBIfam" id="TIGR01750">
    <property type="entry name" value="fabZ"/>
    <property type="match status" value="1"/>
</dbReference>
<evidence type="ECO:0000256" key="8">
    <source>
        <dbReference type="HAMAP-Rule" id="MF_00406"/>
    </source>
</evidence>
<dbReference type="SUPFAM" id="SSF54637">
    <property type="entry name" value="Thioesterase/thiol ester dehydrase-isomerase"/>
    <property type="match status" value="1"/>
</dbReference>
<evidence type="ECO:0000256" key="1">
    <source>
        <dbReference type="ARBA" id="ARBA00004496"/>
    </source>
</evidence>